<keyword evidence="2" id="KW-1185">Reference proteome</keyword>
<organism evidence="1 2">
    <name type="scientific">Cichorium intybus</name>
    <name type="common">Chicory</name>
    <dbReference type="NCBI Taxonomy" id="13427"/>
    <lineage>
        <taxon>Eukaryota</taxon>
        <taxon>Viridiplantae</taxon>
        <taxon>Streptophyta</taxon>
        <taxon>Embryophyta</taxon>
        <taxon>Tracheophyta</taxon>
        <taxon>Spermatophyta</taxon>
        <taxon>Magnoliopsida</taxon>
        <taxon>eudicotyledons</taxon>
        <taxon>Gunneridae</taxon>
        <taxon>Pentapetalae</taxon>
        <taxon>asterids</taxon>
        <taxon>campanulids</taxon>
        <taxon>Asterales</taxon>
        <taxon>Asteraceae</taxon>
        <taxon>Cichorioideae</taxon>
        <taxon>Cichorieae</taxon>
        <taxon>Cichoriinae</taxon>
        <taxon>Cichorium</taxon>
    </lineage>
</organism>
<sequence>MGQSRHPCAIVEVQMVLPPIRTAVADGWSDHVGVRRRVRTHQFHDSYVGFEWVRIRRKEREGNEIQTENLTVYDALVAEEGGESSGRCEDADGLGFCLLRERCVG</sequence>
<reference evidence="2" key="1">
    <citation type="journal article" date="2022" name="Mol. Ecol. Resour.">
        <title>The genomes of chicory, endive, great burdock and yacon provide insights into Asteraceae palaeo-polyploidization history and plant inulin production.</title>
        <authorList>
            <person name="Fan W."/>
            <person name="Wang S."/>
            <person name="Wang H."/>
            <person name="Wang A."/>
            <person name="Jiang F."/>
            <person name="Liu H."/>
            <person name="Zhao H."/>
            <person name="Xu D."/>
            <person name="Zhang Y."/>
        </authorList>
    </citation>
    <scope>NUCLEOTIDE SEQUENCE [LARGE SCALE GENOMIC DNA]</scope>
    <source>
        <strain evidence="2">cv. Punajuju</strain>
    </source>
</reference>
<proteinExistence type="predicted"/>
<accession>A0ACB9GA67</accession>
<comment type="caution">
    <text evidence="1">The sequence shown here is derived from an EMBL/GenBank/DDBJ whole genome shotgun (WGS) entry which is preliminary data.</text>
</comment>
<reference evidence="1 2" key="2">
    <citation type="journal article" date="2022" name="Mol. Ecol. Resour.">
        <title>The genomes of chicory, endive, great burdock and yacon provide insights into Asteraceae paleo-polyploidization history and plant inulin production.</title>
        <authorList>
            <person name="Fan W."/>
            <person name="Wang S."/>
            <person name="Wang H."/>
            <person name="Wang A."/>
            <person name="Jiang F."/>
            <person name="Liu H."/>
            <person name="Zhao H."/>
            <person name="Xu D."/>
            <person name="Zhang Y."/>
        </authorList>
    </citation>
    <scope>NUCLEOTIDE SEQUENCE [LARGE SCALE GENOMIC DNA]</scope>
    <source>
        <strain evidence="2">cv. Punajuju</strain>
        <tissue evidence="1">Leaves</tissue>
    </source>
</reference>
<protein>
    <submittedName>
        <fullName evidence="1">Uncharacterized protein</fullName>
    </submittedName>
</protein>
<dbReference type="Proteomes" id="UP001055811">
    <property type="component" value="Linkage Group LG02"/>
</dbReference>
<evidence type="ECO:0000313" key="2">
    <source>
        <dbReference type="Proteomes" id="UP001055811"/>
    </source>
</evidence>
<gene>
    <name evidence="1" type="ORF">L2E82_10348</name>
</gene>
<dbReference type="EMBL" id="CM042010">
    <property type="protein sequence ID" value="KAI3780368.1"/>
    <property type="molecule type" value="Genomic_DNA"/>
</dbReference>
<evidence type="ECO:0000313" key="1">
    <source>
        <dbReference type="EMBL" id="KAI3780368.1"/>
    </source>
</evidence>
<name>A0ACB9GA67_CICIN</name>